<evidence type="ECO:0000256" key="1">
    <source>
        <dbReference type="ARBA" id="ARBA00008171"/>
    </source>
</evidence>
<dbReference type="PROSITE" id="PS50011">
    <property type="entry name" value="PROTEIN_KINASE_DOM"/>
    <property type="match status" value="1"/>
</dbReference>
<dbReference type="PANTHER" id="PTHR44329">
    <property type="entry name" value="SERINE/THREONINE-PROTEIN KINASE TNNI3K-RELATED"/>
    <property type="match status" value="1"/>
</dbReference>
<dbReference type="GO" id="GO:0004674">
    <property type="term" value="F:protein serine/threonine kinase activity"/>
    <property type="evidence" value="ECO:0007669"/>
    <property type="project" value="TreeGrafter"/>
</dbReference>
<dbReference type="EMBL" id="BLAL01000193">
    <property type="protein sequence ID" value="GES90147.1"/>
    <property type="molecule type" value="Genomic_DNA"/>
</dbReference>
<comment type="caution">
    <text evidence="4">The sequence shown here is derived from an EMBL/GenBank/DDBJ whole genome shotgun (WGS) entry which is preliminary data.</text>
</comment>
<dbReference type="Proteomes" id="UP000615446">
    <property type="component" value="Unassembled WGS sequence"/>
</dbReference>
<dbReference type="EMBL" id="BEXD01003820">
    <property type="protein sequence ID" value="GBC02281.1"/>
    <property type="molecule type" value="Genomic_DNA"/>
</dbReference>
<comment type="similarity">
    <text evidence="1">Belongs to the protein kinase superfamily. TKL Ser/Thr protein kinase family. ROCO subfamily.</text>
</comment>
<gene>
    <name evidence="5" type="ORF">RCL2_001701500</name>
    <name evidence="4" type="ORF">RclHR1_04540005</name>
</gene>
<sequence>MTPVIKWINEKIENRYIRYFEYSEFSQICKIDKGGFGIVRKAHLDNIGLVALKFISSKDSEEKIDVNDELVKELNLLLEVDYHRNINRILGITKDSNNYNLVLEYANEGNLRAYLEKKFTSLKWKDKIQMALDITNGLKFLHSKGIIHRDLHSKNILVNDRKLLIADFGLSKKLAEATTDSESNKKGMIEYIEPQCLGEIMYKKDEKSDIYSLGVLLWEISSGHPPFSKCSPDTRDILGSHIKNGYREDPIEGTPPKYQDLYQECWNGEPKSRPDIEKVYKILSQLEQSLQPIVYNEPNERIIDKDNLNDCDNDDLIISSDYQNSNLKKNTLYNRLYEKREERKTKNLLILGHAGSGKSTLYDVLLSKTDESKSSKDFRNEIFEWEGTKYHIVDGIGMRNVFEDIQKINSSMPEGISQILLTIDGKFTAEEESTFNLLKNSNGIAEYITIVRTKFSNFKNKVECKKDETDLLNKYKAIAKLCKSIVYVDNPPISIIINDKDDKETININEKRRDESRITLLYHLNKVIPEKYYENCDKLFNNIVVGNFGSGLIESTEFNFNNLKEGVRNLIIIGRTNSGKSTLAKVLSESVSSPEGASDIHYLEDSEKIYHVIDYGTKSIKSITKLLKQRKENWQILFVIDGKFGTYETDEVKAIFDNDIHGHITIVRTKFSNFKNEDKCEEDKKDLCEQNEAVAKMCQNIVYVDNLSINIHVEDEDDKAMLLSNRKRRDQSRTILLNYLDKVFQEKKRLKDCEEIANITEEERSEILVPDDDPSEGKENVNYIKKFVTIVATKILLHRLGKEKIKNDS</sequence>
<dbReference type="InterPro" id="IPR011009">
    <property type="entry name" value="Kinase-like_dom_sf"/>
</dbReference>
<dbReference type="InterPro" id="IPR000719">
    <property type="entry name" value="Prot_kinase_dom"/>
</dbReference>
<dbReference type="SUPFAM" id="SSF52540">
    <property type="entry name" value="P-loop containing nucleoside triphosphate hydrolases"/>
    <property type="match status" value="2"/>
</dbReference>
<dbReference type="InterPro" id="IPR027417">
    <property type="entry name" value="P-loop_NTPase"/>
</dbReference>
<name>A0A2Z6RJK4_9GLOM</name>
<dbReference type="Gene3D" id="3.40.50.300">
    <property type="entry name" value="P-loop containing nucleotide triphosphate hydrolases"/>
    <property type="match status" value="2"/>
</dbReference>
<dbReference type="PANTHER" id="PTHR44329:SF6">
    <property type="entry name" value="RECEPTOR-INTERACTING SERINE_THREONINE-PROTEIN KINASE 1"/>
    <property type="match status" value="1"/>
</dbReference>
<dbReference type="OrthoDB" id="2380053at2759"/>
<dbReference type="AlphaFoldDB" id="A0A2Z6RJK4"/>
<dbReference type="InterPro" id="IPR001245">
    <property type="entry name" value="Ser-Thr/Tyr_kinase_cat_dom"/>
</dbReference>
<dbReference type="SUPFAM" id="SSF56112">
    <property type="entry name" value="Protein kinase-like (PK-like)"/>
    <property type="match status" value="1"/>
</dbReference>
<dbReference type="GO" id="GO:0005524">
    <property type="term" value="F:ATP binding"/>
    <property type="evidence" value="ECO:0007669"/>
    <property type="project" value="InterPro"/>
</dbReference>
<dbReference type="PROSITE" id="PS50052">
    <property type="entry name" value="GUANYLATE_KINASE_2"/>
    <property type="match status" value="1"/>
</dbReference>
<keyword evidence="5" id="KW-0808">Transferase</keyword>
<evidence type="ECO:0000259" key="3">
    <source>
        <dbReference type="PROSITE" id="PS50052"/>
    </source>
</evidence>
<keyword evidence="6" id="KW-1185">Reference proteome</keyword>
<dbReference type="Pfam" id="PF07714">
    <property type="entry name" value="PK_Tyr_Ser-Thr"/>
    <property type="match status" value="1"/>
</dbReference>
<proteinExistence type="inferred from homology"/>
<dbReference type="Gene3D" id="1.10.510.10">
    <property type="entry name" value="Transferase(Phosphotransferase) domain 1"/>
    <property type="match status" value="1"/>
</dbReference>
<reference evidence="5" key="2">
    <citation type="submission" date="2019-10" db="EMBL/GenBank/DDBJ databases">
        <title>Conservation and host-specific expression of non-tandemly repeated heterogenous ribosome RNA gene in arbuscular mycorrhizal fungi.</title>
        <authorList>
            <person name="Maeda T."/>
            <person name="Kobayashi Y."/>
            <person name="Nakagawa T."/>
            <person name="Ezawa T."/>
            <person name="Yamaguchi K."/>
            <person name="Bino T."/>
            <person name="Nishimoto Y."/>
            <person name="Shigenobu S."/>
            <person name="Kawaguchi M."/>
        </authorList>
    </citation>
    <scope>NUCLEOTIDE SEQUENCE</scope>
    <source>
        <strain evidence="5">HR1</strain>
    </source>
</reference>
<protein>
    <submittedName>
        <fullName evidence="5">Kinase-like domain-containing protein</fullName>
    </submittedName>
</protein>
<feature type="domain" description="Protein kinase" evidence="2">
    <location>
        <begin position="25"/>
        <end position="294"/>
    </location>
</feature>
<organism evidence="4 6">
    <name type="scientific">Rhizophagus clarus</name>
    <dbReference type="NCBI Taxonomy" id="94130"/>
    <lineage>
        <taxon>Eukaryota</taxon>
        <taxon>Fungi</taxon>
        <taxon>Fungi incertae sedis</taxon>
        <taxon>Mucoromycota</taxon>
        <taxon>Glomeromycotina</taxon>
        <taxon>Glomeromycetes</taxon>
        <taxon>Glomerales</taxon>
        <taxon>Glomeraceae</taxon>
        <taxon>Rhizophagus</taxon>
    </lineage>
</organism>
<dbReference type="Proteomes" id="UP000247702">
    <property type="component" value="Unassembled WGS sequence"/>
</dbReference>
<reference evidence="4 6" key="1">
    <citation type="submission" date="2017-11" db="EMBL/GenBank/DDBJ databases">
        <title>The genome of Rhizophagus clarus HR1 reveals common genetic basis of auxotrophy among arbuscular mycorrhizal fungi.</title>
        <authorList>
            <person name="Kobayashi Y."/>
        </authorList>
    </citation>
    <scope>NUCLEOTIDE SEQUENCE [LARGE SCALE GENOMIC DNA]</scope>
    <source>
        <strain evidence="4 6">HR1</strain>
    </source>
</reference>
<evidence type="ECO:0000313" key="4">
    <source>
        <dbReference type="EMBL" id="GBC02281.1"/>
    </source>
</evidence>
<evidence type="ECO:0000259" key="2">
    <source>
        <dbReference type="PROSITE" id="PS50011"/>
    </source>
</evidence>
<evidence type="ECO:0000313" key="5">
    <source>
        <dbReference type="EMBL" id="GES90147.1"/>
    </source>
</evidence>
<dbReference type="PRINTS" id="PR00109">
    <property type="entry name" value="TYRKINASE"/>
</dbReference>
<feature type="domain" description="Guanylate kinase-like" evidence="3">
    <location>
        <begin position="345"/>
        <end position="568"/>
    </location>
</feature>
<evidence type="ECO:0000313" key="6">
    <source>
        <dbReference type="Proteomes" id="UP000247702"/>
    </source>
</evidence>
<keyword evidence="5" id="KW-0418">Kinase</keyword>
<dbReference type="InterPro" id="IPR051681">
    <property type="entry name" value="Ser/Thr_Kinases-Pseudokinases"/>
</dbReference>
<accession>A0A2Z6RJK4</accession>
<dbReference type="InterPro" id="IPR008144">
    <property type="entry name" value="Guanylate_kin-like_dom"/>
</dbReference>